<feature type="transmembrane region" description="Helical" evidence="1">
    <location>
        <begin position="42"/>
        <end position="63"/>
    </location>
</feature>
<dbReference type="Gene3D" id="1.10.287.70">
    <property type="match status" value="1"/>
</dbReference>
<sequence length="145" mass="16220">MIDQLTIGALLLVLTTIVHSTCMIISLRTIRVLRAERWRLHWLLTSTILTAALVLIMFAASILEAFLYALTYVFVGAIEALEPAMYFSIVTFTTLGYGDVLVAEQWRILAATEAANGIIMFGWTTALIVYFVGQLRSRQSESESR</sequence>
<feature type="transmembrane region" description="Helical" evidence="1">
    <location>
        <begin position="114"/>
        <end position="133"/>
    </location>
</feature>
<dbReference type="AlphaFoldDB" id="X0VLF3"/>
<feature type="domain" description="Potassium channel" evidence="2">
    <location>
        <begin position="68"/>
        <end position="131"/>
    </location>
</feature>
<protein>
    <recommendedName>
        <fullName evidence="2">Potassium channel domain-containing protein</fullName>
    </recommendedName>
</protein>
<accession>X0VLF3</accession>
<dbReference type="Pfam" id="PF07885">
    <property type="entry name" value="Ion_trans_2"/>
    <property type="match status" value="1"/>
</dbReference>
<comment type="caution">
    <text evidence="3">The sequence shown here is derived from an EMBL/GenBank/DDBJ whole genome shotgun (WGS) entry which is preliminary data.</text>
</comment>
<dbReference type="SUPFAM" id="SSF81324">
    <property type="entry name" value="Voltage-gated potassium channels"/>
    <property type="match status" value="1"/>
</dbReference>
<reference evidence="3" key="1">
    <citation type="journal article" date="2014" name="Front. Microbiol.">
        <title>High frequency of phylogenetically diverse reductive dehalogenase-homologous genes in deep subseafloor sedimentary metagenomes.</title>
        <authorList>
            <person name="Kawai M."/>
            <person name="Futagami T."/>
            <person name="Toyoda A."/>
            <person name="Takaki Y."/>
            <person name="Nishi S."/>
            <person name="Hori S."/>
            <person name="Arai W."/>
            <person name="Tsubouchi T."/>
            <person name="Morono Y."/>
            <person name="Uchiyama I."/>
            <person name="Ito T."/>
            <person name="Fujiyama A."/>
            <person name="Inagaki F."/>
            <person name="Takami H."/>
        </authorList>
    </citation>
    <scope>NUCLEOTIDE SEQUENCE</scope>
    <source>
        <strain evidence="3">Expedition CK06-06</strain>
    </source>
</reference>
<dbReference type="InterPro" id="IPR013099">
    <property type="entry name" value="K_chnl_dom"/>
</dbReference>
<organism evidence="3">
    <name type="scientific">marine sediment metagenome</name>
    <dbReference type="NCBI Taxonomy" id="412755"/>
    <lineage>
        <taxon>unclassified sequences</taxon>
        <taxon>metagenomes</taxon>
        <taxon>ecological metagenomes</taxon>
    </lineage>
</organism>
<name>X0VLF3_9ZZZZ</name>
<gene>
    <name evidence="3" type="ORF">S01H1_37660</name>
</gene>
<keyword evidence="1" id="KW-0812">Transmembrane</keyword>
<evidence type="ECO:0000259" key="2">
    <source>
        <dbReference type="Pfam" id="PF07885"/>
    </source>
</evidence>
<evidence type="ECO:0000256" key="1">
    <source>
        <dbReference type="SAM" id="Phobius"/>
    </source>
</evidence>
<keyword evidence="1" id="KW-0472">Membrane</keyword>
<evidence type="ECO:0000313" key="3">
    <source>
        <dbReference type="EMBL" id="GAG13328.1"/>
    </source>
</evidence>
<proteinExistence type="predicted"/>
<feature type="transmembrane region" description="Helical" evidence="1">
    <location>
        <begin position="6"/>
        <end position="30"/>
    </location>
</feature>
<keyword evidence="1" id="KW-1133">Transmembrane helix</keyword>
<dbReference type="EMBL" id="BARS01023660">
    <property type="protein sequence ID" value="GAG13328.1"/>
    <property type="molecule type" value="Genomic_DNA"/>
</dbReference>